<name>A0A9X0U2W7_9BACT</name>
<dbReference type="Proteomes" id="UP000535182">
    <property type="component" value="Unassembled WGS sequence"/>
</dbReference>
<gene>
    <name evidence="2" type="ORF">HDF14_001319</name>
</gene>
<keyword evidence="1" id="KW-1133">Transmembrane helix</keyword>
<dbReference type="AlphaFoldDB" id="A0A9X0U2W7"/>
<keyword evidence="1" id="KW-0812">Transmembrane</keyword>
<sequence>MHALDPLWVKFFLAVHIVAGSSSFLFAPVALATAKGGKQHKRWGMVYLWSMGVVAATAIPMAFFFPVRFLALVAVFSFYFAFSAYRVLRLKELARGGSAEAIDWIAGIVTFATSALLAWLSWFRPATIEVIPAVGVAFGFIGMFGSARQMVSFVRKPKEKMFWWYTHLGNFIGSYIAAWSAFSVVTLTRVIGNHWYVWLWPTMVGVPAIIVTTAYYQRKFAPRVKATA</sequence>
<proteinExistence type="predicted"/>
<feature type="transmembrane region" description="Helical" evidence="1">
    <location>
        <begin position="12"/>
        <end position="34"/>
    </location>
</feature>
<accession>A0A9X0U2W7</accession>
<feature type="transmembrane region" description="Helical" evidence="1">
    <location>
        <begin position="168"/>
        <end position="191"/>
    </location>
</feature>
<feature type="transmembrane region" description="Helical" evidence="1">
    <location>
        <begin position="100"/>
        <end position="120"/>
    </location>
</feature>
<feature type="transmembrane region" description="Helical" evidence="1">
    <location>
        <begin position="197"/>
        <end position="216"/>
    </location>
</feature>
<comment type="caution">
    <text evidence="2">The sequence shown here is derived from an EMBL/GenBank/DDBJ whole genome shotgun (WGS) entry which is preliminary data.</text>
</comment>
<protein>
    <submittedName>
        <fullName evidence="2">Membrane protein</fullName>
    </submittedName>
</protein>
<evidence type="ECO:0000256" key="1">
    <source>
        <dbReference type="SAM" id="Phobius"/>
    </source>
</evidence>
<keyword evidence="1" id="KW-0472">Membrane</keyword>
<feature type="transmembrane region" description="Helical" evidence="1">
    <location>
        <begin position="69"/>
        <end position="88"/>
    </location>
</feature>
<reference evidence="2 3" key="1">
    <citation type="submission" date="2020-08" db="EMBL/GenBank/DDBJ databases">
        <title>Genomic Encyclopedia of Type Strains, Phase IV (KMG-V): Genome sequencing to study the core and pangenomes of soil and plant-associated prokaryotes.</title>
        <authorList>
            <person name="Whitman W."/>
        </authorList>
    </citation>
    <scope>NUCLEOTIDE SEQUENCE [LARGE SCALE GENOMIC DNA]</scope>
    <source>
        <strain evidence="2 3">X5P2</strain>
    </source>
</reference>
<evidence type="ECO:0000313" key="2">
    <source>
        <dbReference type="EMBL" id="MBB5327713.1"/>
    </source>
</evidence>
<dbReference type="RefSeq" id="WP_183974688.1">
    <property type="nucleotide sequence ID" value="NZ_JACHEB010000003.1"/>
</dbReference>
<organism evidence="2 3">
    <name type="scientific">Tunturiibacter gelidiferens</name>
    <dbReference type="NCBI Taxonomy" id="3069689"/>
    <lineage>
        <taxon>Bacteria</taxon>
        <taxon>Pseudomonadati</taxon>
        <taxon>Acidobacteriota</taxon>
        <taxon>Terriglobia</taxon>
        <taxon>Terriglobales</taxon>
        <taxon>Acidobacteriaceae</taxon>
        <taxon>Tunturiibacter</taxon>
    </lineage>
</organism>
<feature type="transmembrane region" description="Helical" evidence="1">
    <location>
        <begin position="46"/>
        <end position="63"/>
    </location>
</feature>
<dbReference type="EMBL" id="JACHEB010000003">
    <property type="protein sequence ID" value="MBB5327713.1"/>
    <property type="molecule type" value="Genomic_DNA"/>
</dbReference>
<keyword evidence="3" id="KW-1185">Reference proteome</keyword>
<evidence type="ECO:0000313" key="3">
    <source>
        <dbReference type="Proteomes" id="UP000535182"/>
    </source>
</evidence>
<feature type="transmembrane region" description="Helical" evidence="1">
    <location>
        <begin position="126"/>
        <end position="147"/>
    </location>
</feature>